<dbReference type="RefSeq" id="WP_073200240.1">
    <property type="nucleotide sequence ID" value="NZ_FRCZ01000001.1"/>
</dbReference>
<keyword evidence="1" id="KW-0472">Membrane</keyword>
<dbReference type="AlphaFoldDB" id="A0A1M7LDC2"/>
<proteinExistence type="predicted"/>
<evidence type="ECO:0000256" key="1">
    <source>
        <dbReference type="SAM" id="Phobius"/>
    </source>
</evidence>
<reference evidence="2 3" key="1">
    <citation type="submission" date="2016-11" db="EMBL/GenBank/DDBJ databases">
        <authorList>
            <person name="Jaros S."/>
            <person name="Januszkiewicz K."/>
            <person name="Wedrychowicz H."/>
        </authorList>
    </citation>
    <scope>NUCLEOTIDE SEQUENCE [LARGE SCALE GENOMIC DNA]</scope>
    <source>
        <strain evidence="2 3">CGMCC 1.10681</strain>
    </source>
</reference>
<accession>A0A1M7LDC2</accession>
<name>A0A1M7LDC2_9BACI</name>
<keyword evidence="1" id="KW-0812">Transmembrane</keyword>
<feature type="transmembrane region" description="Helical" evidence="1">
    <location>
        <begin position="7"/>
        <end position="28"/>
    </location>
</feature>
<gene>
    <name evidence="2" type="ORF">SAMN05216179_1038</name>
</gene>
<dbReference type="Proteomes" id="UP000184184">
    <property type="component" value="Unassembled WGS sequence"/>
</dbReference>
<sequence length="178" mass="20290">MQRKTYIYTIWGVIGLIAFIIISVTLYLNNEQDDFVSTEDINFNVLNVEEKGENTFFITAEIINNSNFDLETNHIYIDELNHATQQETSSTISGNTNSSSNTLTVDDEQPAAIPVINHRGNFNSISANNSIEIGFEYQLEEHGTDELIILFRSDEYRDDRDALTKYYTIITTSTVINK</sequence>
<keyword evidence="1" id="KW-1133">Transmembrane helix</keyword>
<protein>
    <submittedName>
        <fullName evidence="2">Uncharacterized protein</fullName>
    </submittedName>
</protein>
<evidence type="ECO:0000313" key="2">
    <source>
        <dbReference type="EMBL" id="SHM76041.1"/>
    </source>
</evidence>
<keyword evidence="3" id="KW-1185">Reference proteome</keyword>
<dbReference type="EMBL" id="FRCZ01000001">
    <property type="protein sequence ID" value="SHM76041.1"/>
    <property type="molecule type" value="Genomic_DNA"/>
</dbReference>
<evidence type="ECO:0000313" key="3">
    <source>
        <dbReference type="Proteomes" id="UP000184184"/>
    </source>
</evidence>
<dbReference type="OrthoDB" id="9848973at2"/>
<organism evidence="2 3">
    <name type="scientific">Gracilibacillus kekensis</name>
    <dbReference type="NCBI Taxonomy" id="1027249"/>
    <lineage>
        <taxon>Bacteria</taxon>
        <taxon>Bacillati</taxon>
        <taxon>Bacillota</taxon>
        <taxon>Bacilli</taxon>
        <taxon>Bacillales</taxon>
        <taxon>Bacillaceae</taxon>
        <taxon>Gracilibacillus</taxon>
    </lineage>
</organism>